<dbReference type="InterPro" id="IPR006315">
    <property type="entry name" value="OM_autotransptr_brl_dom"/>
</dbReference>
<dbReference type="Gene3D" id="2.40.128.130">
    <property type="entry name" value="Autotransporter beta-domain"/>
    <property type="match status" value="1"/>
</dbReference>
<dbReference type="EMBL" id="JACJFN010000003">
    <property type="protein sequence ID" value="MBB1520032.1"/>
    <property type="molecule type" value="Genomic_DNA"/>
</dbReference>
<name>A0A7W4H559_9GAMM</name>
<protein>
    <submittedName>
        <fullName evidence="2">Autotransporter outer membrane beta-barrel domain-containing protein</fullName>
    </submittedName>
</protein>
<dbReference type="GO" id="GO:0019867">
    <property type="term" value="C:outer membrane"/>
    <property type="evidence" value="ECO:0007669"/>
    <property type="project" value="InterPro"/>
</dbReference>
<reference evidence="2 3" key="1">
    <citation type="submission" date="2020-08" db="EMBL/GenBank/DDBJ databases">
        <authorList>
            <person name="Kim C.M."/>
        </authorList>
    </citation>
    <scope>NUCLEOTIDE SEQUENCE [LARGE SCALE GENOMIC DNA]</scope>
    <source>
        <strain evidence="2 3">SR9</strain>
    </source>
</reference>
<dbReference type="AlphaFoldDB" id="A0A7W4H559"/>
<accession>A0A7W4H559</accession>
<dbReference type="Proteomes" id="UP000581189">
    <property type="component" value="Unassembled WGS sequence"/>
</dbReference>
<comment type="caution">
    <text evidence="2">The sequence shown here is derived from an EMBL/GenBank/DDBJ whole genome shotgun (WGS) entry which is preliminary data.</text>
</comment>
<proteinExistence type="predicted"/>
<evidence type="ECO:0000313" key="2">
    <source>
        <dbReference type="EMBL" id="MBB1520032.1"/>
    </source>
</evidence>
<dbReference type="Pfam" id="PF03797">
    <property type="entry name" value="Autotransporter"/>
    <property type="match status" value="1"/>
</dbReference>
<dbReference type="NCBIfam" id="TIGR01414">
    <property type="entry name" value="autotrans_barl"/>
    <property type="match status" value="1"/>
</dbReference>
<evidence type="ECO:0000313" key="3">
    <source>
        <dbReference type="Proteomes" id="UP000581189"/>
    </source>
</evidence>
<keyword evidence="3" id="KW-1185">Reference proteome</keyword>
<feature type="domain" description="Autotransporter" evidence="1">
    <location>
        <begin position="61"/>
        <end position="333"/>
    </location>
</feature>
<dbReference type="RefSeq" id="WP_182834047.1">
    <property type="nucleotide sequence ID" value="NZ_JACJFN010000003.1"/>
</dbReference>
<organism evidence="2 3">
    <name type="scientific">Aquipseudomonas guryensis</name>
    <dbReference type="NCBI Taxonomy" id="2759165"/>
    <lineage>
        <taxon>Bacteria</taxon>
        <taxon>Pseudomonadati</taxon>
        <taxon>Pseudomonadota</taxon>
        <taxon>Gammaproteobacteria</taxon>
        <taxon>Pseudomonadales</taxon>
        <taxon>Pseudomonadaceae</taxon>
        <taxon>Aquipseudomonas</taxon>
    </lineage>
</organism>
<evidence type="ECO:0000259" key="1">
    <source>
        <dbReference type="PROSITE" id="PS51208"/>
    </source>
</evidence>
<sequence length="333" mass="36718">MQETSTTALLLTLLALGGAGVQAAELPLSQRSLLLDDSRLPREAALDRMQQIRFAFRERPAPAGQLQGWSRGYGGYGSWDGSSDSARLERRSKGLLVGIDRPLTGMWMAGALAGVSRSELQADEGGDSDVDSYHLAAYATTRYYQLGFKLGAAYSWHELDSQRRSAGQRLRGDSQAASTQLFGEASYPLDFREFTLEPFAGLAYVHLDADSLRETGGTDALQLSGEQQDGAYLTLGWRLASAWQVRERRLVGRASLAARHGFLDDRATAQAWQPATGQGFELSGREFERHQLRLDLSLDYQLSEQLYLGLTYAGQYADDARDNQLGARFSLQF</sequence>
<gene>
    <name evidence="2" type="ORF">H3H45_12340</name>
</gene>
<dbReference type="SUPFAM" id="SSF103515">
    <property type="entry name" value="Autotransporter"/>
    <property type="match status" value="1"/>
</dbReference>
<dbReference type="SMART" id="SM00869">
    <property type="entry name" value="Autotransporter"/>
    <property type="match status" value="1"/>
</dbReference>
<dbReference type="InterPro" id="IPR036709">
    <property type="entry name" value="Autotransporte_beta_dom_sf"/>
</dbReference>
<dbReference type="InterPro" id="IPR005546">
    <property type="entry name" value="Autotransporte_beta"/>
</dbReference>
<dbReference type="PROSITE" id="PS51208">
    <property type="entry name" value="AUTOTRANSPORTER"/>
    <property type="match status" value="1"/>
</dbReference>